<keyword evidence="2" id="KW-1185">Reference proteome</keyword>
<dbReference type="Proteomes" id="UP001273505">
    <property type="component" value="Unassembled WGS sequence"/>
</dbReference>
<reference evidence="1 2" key="1">
    <citation type="submission" date="2023-11" db="EMBL/GenBank/DDBJ databases">
        <title>Gilvimarinus fulvus sp. nov., isolated from the surface of Kelp.</title>
        <authorList>
            <person name="Sun Y.Y."/>
            <person name="Gong Y."/>
            <person name="Du Z.J."/>
        </authorList>
    </citation>
    <scope>NUCLEOTIDE SEQUENCE [LARGE SCALE GENOMIC DNA]</scope>
    <source>
        <strain evidence="1 2">SDUM040013</strain>
    </source>
</reference>
<name>A0ABU4S302_9GAMM</name>
<evidence type="ECO:0008006" key="3">
    <source>
        <dbReference type="Google" id="ProtNLM"/>
    </source>
</evidence>
<sequence length="218" mass="25039">MSIILKFPIILTILIAGCARVEPFDQFSSDGLAREFHAVIEKTSRGKSISSARTGNLRPWQRHNVNQLDEQGLESFVFSNNCGFGRFNASIVSHDKGADVSSFDGWLYFSLGEWCDHKTYDGHDKYYTKLIEWNGYWFLDEVYPLPNTSNNLRFIAPYPYASRYDRDDLISATKACVPEGAFDNYEIEYLRHFEVVELTASEICFTKIIKLSTLNEKL</sequence>
<evidence type="ECO:0000313" key="2">
    <source>
        <dbReference type="Proteomes" id="UP001273505"/>
    </source>
</evidence>
<organism evidence="1 2">
    <name type="scientific">Gilvimarinus gilvus</name>
    <dbReference type="NCBI Taxonomy" id="3058038"/>
    <lineage>
        <taxon>Bacteria</taxon>
        <taxon>Pseudomonadati</taxon>
        <taxon>Pseudomonadota</taxon>
        <taxon>Gammaproteobacteria</taxon>
        <taxon>Cellvibrionales</taxon>
        <taxon>Cellvibrionaceae</taxon>
        <taxon>Gilvimarinus</taxon>
    </lineage>
</organism>
<dbReference type="EMBL" id="JAXAFO010000014">
    <property type="protein sequence ID" value="MDX6849639.1"/>
    <property type="molecule type" value="Genomic_DNA"/>
</dbReference>
<evidence type="ECO:0000313" key="1">
    <source>
        <dbReference type="EMBL" id="MDX6849639.1"/>
    </source>
</evidence>
<accession>A0ABU4S302</accession>
<dbReference type="RefSeq" id="WP_302722564.1">
    <property type="nucleotide sequence ID" value="NZ_JAULRU010000569.1"/>
</dbReference>
<dbReference type="PROSITE" id="PS51257">
    <property type="entry name" value="PROKAR_LIPOPROTEIN"/>
    <property type="match status" value="1"/>
</dbReference>
<proteinExistence type="predicted"/>
<gene>
    <name evidence="1" type="ORF">SCD92_09725</name>
</gene>
<comment type="caution">
    <text evidence="1">The sequence shown here is derived from an EMBL/GenBank/DDBJ whole genome shotgun (WGS) entry which is preliminary data.</text>
</comment>
<protein>
    <recommendedName>
        <fullName evidence="3">Lipoprotein</fullName>
    </recommendedName>
</protein>